<dbReference type="Pfam" id="PF01344">
    <property type="entry name" value="Kelch_1"/>
    <property type="match status" value="2"/>
</dbReference>
<dbReference type="GeneID" id="39731519"/>
<dbReference type="Gene3D" id="2.120.10.80">
    <property type="entry name" value="Kelch-type beta propeller"/>
    <property type="match status" value="3"/>
</dbReference>
<dbReference type="PROSITE" id="PS50097">
    <property type="entry name" value="BTB"/>
    <property type="match status" value="1"/>
</dbReference>
<dbReference type="OMA" id="WIELNTI"/>
<dbReference type="InterPro" id="IPR015915">
    <property type="entry name" value="Kelch-typ_b-propeller"/>
</dbReference>
<feature type="domain" description="BTB" evidence="4">
    <location>
        <begin position="785"/>
        <end position="848"/>
    </location>
</feature>
<dbReference type="InterPro" id="IPR006652">
    <property type="entry name" value="Kelch_1"/>
</dbReference>
<dbReference type="AlphaFoldDB" id="A0A1J1GTB4"/>
<dbReference type="InterPro" id="IPR011043">
    <property type="entry name" value="Gal_Oxase/kelch_b-propeller"/>
</dbReference>
<dbReference type="Gene3D" id="3.30.710.10">
    <property type="entry name" value="Potassium Channel Kv1.1, Chain A"/>
    <property type="match status" value="1"/>
</dbReference>
<sequence>MITKEKNNENRLSSSSLKGEINEKILNSPFNKNLKKIQEDYTHNLKKSDREYIIRCDPNFGRKCSSIQNDIKDFITDTAINDCKSKEKNKVSDNVHVKNRSFHFSSDDKYIFISDSRDYFKIEEFQEIKMPNNLSIENSISQNTLNNKDASLCFSKENSTKFLNKIKNNISNNRNKYNKKKYSELIKNINVDIYSKCWISQKFKKRNTYINDRKIIRESTSFHNCKRNSFWNDIKDSYDRYYDKEHNSAFSFPSNRASHTCNIIENRLFLFGGWNGQKALNDLYVYDIEQKKWFFVDYKKAEYYFEKIKALKKYYSKMNYYSLEKNLTYKNIHIPSFESETSEDEEIEEEQRSRKKERKNIEIKDREEEIQEIDIEQVEDEEDREDEYGEDEENEDKEYKDEEGELKNKSEKYDIKGGKKKVKKLKFTIKLNDDYDYYSLFSKRTSVNYNILSSIYEGDIKEKFYVPLPRNNHASCCINEKIYIFGGHDSEKWLDDMHILNVNGAVNSLGKLNLKNSKCNSFYKKCKVESSSCSSSSLYSEEPIEEKDSCSHNHIYFIEIKKKKFEYWPSQRACHTLNAVRNKLYLFGGFDGNNCSNNVEIFDTEKRKWICADTIGSIPCPRNAHSMINLNNNLYLFGGRSINSYLNDLFMLNTKKLIWTEIKFSNFLLPCIAGHTSCLLFKKIFLFGGYNGNERLNSTYIIDIKRKNITLIPPKKNTPHCRQRHTCCVYKEKQIFVFGGFDGNTWYNDLCIFDASKIEQKMLTDISIKNIFKKLHNLVNNPQFSDLTIIVQNKKIYAHKNILCIHDSYFKSLFSDNSVQDKKCILEVSNWSYESYIKMIEFLYTGRLKNIYNISYTILTEIMGLSNEYSIHILKGLCINALIIKININNACYLLKHADMYNAIELKYHCLNFIKVNSQHIIFTKGFEELKSNPSLIVDISKLCLNHI</sequence>
<feature type="region of interest" description="Disordered" evidence="3">
    <location>
        <begin position="338"/>
        <end position="357"/>
    </location>
</feature>
<dbReference type="SUPFAM" id="SSF54695">
    <property type="entry name" value="POZ domain"/>
    <property type="match status" value="1"/>
</dbReference>
<dbReference type="Gene3D" id="1.25.40.420">
    <property type="match status" value="1"/>
</dbReference>
<dbReference type="SUPFAM" id="SSF117281">
    <property type="entry name" value="Kelch motif"/>
    <property type="match status" value="1"/>
</dbReference>
<evidence type="ECO:0000256" key="1">
    <source>
        <dbReference type="ARBA" id="ARBA00022441"/>
    </source>
</evidence>
<feature type="compositionally biased region" description="Acidic residues" evidence="3">
    <location>
        <begin position="340"/>
        <end position="349"/>
    </location>
</feature>
<dbReference type="PANTHER" id="PTHR23244:SF481">
    <property type="entry name" value="KELCH REPEAT-CONTAINING PROTEIN"/>
    <property type="match status" value="1"/>
</dbReference>
<dbReference type="PANTHER" id="PTHR23244">
    <property type="entry name" value="KELCH REPEAT DOMAIN"/>
    <property type="match status" value="1"/>
</dbReference>
<keyword evidence="2" id="KW-0677">Repeat</keyword>
<dbReference type="SMART" id="SM00612">
    <property type="entry name" value="Kelch"/>
    <property type="match status" value="3"/>
</dbReference>
<dbReference type="VEuPathDB" id="PlasmoDB:PGAL8A_00298600"/>
<dbReference type="Proteomes" id="UP000220797">
    <property type="component" value="Unassembled WGS sequence"/>
</dbReference>
<dbReference type="SMART" id="SM00225">
    <property type="entry name" value="BTB"/>
    <property type="match status" value="1"/>
</dbReference>
<dbReference type="Pfam" id="PF00651">
    <property type="entry name" value="BTB"/>
    <property type="match status" value="1"/>
</dbReference>
<dbReference type="SUPFAM" id="SSF50965">
    <property type="entry name" value="Galactose oxidase, central domain"/>
    <property type="match status" value="1"/>
</dbReference>
<evidence type="ECO:0000313" key="5">
    <source>
        <dbReference type="EMBL" id="CRG95774.1"/>
    </source>
</evidence>
<dbReference type="OrthoDB" id="10251809at2759"/>
<protein>
    <submittedName>
        <fullName evidence="5">Leucine-zipper-like transcriptional regulator 1, putative</fullName>
    </submittedName>
</protein>
<evidence type="ECO:0000256" key="2">
    <source>
        <dbReference type="ARBA" id="ARBA00022737"/>
    </source>
</evidence>
<evidence type="ECO:0000259" key="4">
    <source>
        <dbReference type="PROSITE" id="PS50097"/>
    </source>
</evidence>
<feature type="compositionally biased region" description="Basic and acidic residues" evidence="3">
    <location>
        <begin position="397"/>
        <end position="406"/>
    </location>
</feature>
<feature type="region of interest" description="Disordered" evidence="3">
    <location>
        <begin position="372"/>
        <end position="406"/>
    </location>
</feature>
<proteinExistence type="predicted"/>
<dbReference type="InterPro" id="IPR000210">
    <property type="entry name" value="BTB/POZ_dom"/>
</dbReference>
<organism evidence="5 6">
    <name type="scientific">Plasmodium gallinaceum</name>
    <dbReference type="NCBI Taxonomy" id="5849"/>
    <lineage>
        <taxon>Eukaryota</taxon>
        <taxon>Sar</taxon>
        <taxon>Alveolata</taxon>
        <taxon>Apicomplexa</taxon>
        <taxon>Aconoidasida</taxon>
        <taxon>Haemosporida</taxon>
        <taxon>Plasmodiidae</taxon>
        <taxon>Plasmodium</taxon>
        <taxon>Plasmodium (Haemamoeba)</taxon>
    </lineage>
</organism>
<evidence type="ECO:0000313" key="6">
    <source>
        <dbReference type="Proteomes" id="UP000220797"/>
    </source>
</evidence>
<dbReference type="EMBL" id="CVMV01000045">
    <property type="protein sequence ID" value="CRG95774.1"/>
    <property type="molecule type" value="Genomic_DNA"/>
</dbReference>
<comment type="caution">
    <text evidence="5">The sequence shown here is derived from an EMBL/GenBank/DDBJ whole genome shotgun (WGS) entry which is preliminary data.</text>
</comment>
<keyword evidence="1" id="KW-0880">Kelch repeat</keyword>
<feature type="compositionally biased region" description="Acidic residues" evidence="3">
    <location>
        <begin position="372"/>
        <end position="396"/>
    </location>
</feature>
<gene>
    <name evidence="5" type="ORF">PGAL8A_00298600</name>
</gene>
<reference evidence="5" key="1">
    <citation type="submission" date="2015-04" db="EMBL/GenBank/DDBJ databases">
        <authorList>
            <consortium name="Pathogen Informatics"/>
        </authorList>
    </citation>
    <scope>NUCLEOTIDE SEQUENCE [LARGE SCALE GENOMIC DNA]</scope>
    <source>
        <strain evidence="5">8A</strain>
    </source>
</reference>
<evidence type="ECO:0000256" key="3">
    <source>
        <dbReference type="SAM" id="MobiDB-lite"/>
    </source>
</evidence>
<name>A0A1J1GTB4_PLAGA</name>
<dbReference type="RefSeq" id="XP_028528582.1">
    <property type="nucleotide sequence ID" value="XM_028671984.1"/>
</dbReference>
<dbReference type="Pfam" id="PF24681">
    <property type="entry name" value="Kelch_KLHDC2_KLHL20_DRC7"/>
    <property type="match status" value="1"/>
</dbReference>
<dbReference type="InterPro" id="IPR011333">
    <property type="entry name" value="SKP1/BTB/POZ_sf"/>
</dbReference>
<accession>A0A1J1GTB4</accession>
<keyword evidence="6" id="KW-1185">Reference proteome</keyword>